<reference evidence="2" key="1">
    <citation type="journal article" date="2021" name="Open Biol.">
        <title>Shared evolutionary footprints suggest mitochondrial oxidative damage underlies multiple complex I losses in fungi.</title>
        <authorList>
            <person name="Schikora-Tamarit M.A."/>
            <person name="Marcet-Houben M."/>
            <person name="Nosek J."/>
            <person name="Gabaldon T."/>
        </authorList>
    </citation>
    <scope>NUCLEOTIDE SEQUENCE</scope>
    <source>
        <strain evidence="2">CBS6341</strain>
    </source>
</reference>
<sequence length="386" mass="45631">MVDTSSIKNASELINSILYSKGYFNDKIKDRDNDNDQELKLLFKSIDTQLNDEIKIFSNDKFIINIIYQLLQDLDEKSINIQILKDQINNKDEEISNLEINQRNLQKNLLQNSNSIKIYQQNEFKISQKINQFAKNYKLLQKQYNDLKNLNNSKIIQKDLELKKQSKEINKLQDTLINFQKRRKKISIKTSSINHIVNNNFAFITDQFNNKDPDLSNNLLFDEELESLMNNLNNLIINLLNKNELNFKFIDKIKNYLELLLSNIKIPPTPQFFFQNYQLSNDNNNNNNNNSNLIINNNDDHDLSIKINKFVQLNENNNEEFLKILTEFYQIFINNFNPRNDDNDDNDNDDNDQINDLKNQIVELTNNLNSSYELNEKLKQKLGKKS</sequence>
<evidence type="ECO:0000313" key="2">
    <source>
        <dbReference type="EMBL" id="KAH3671174.1"/>
    </source>
</evidence>
<name>A0A9P8PH65_9ASCO</name>
<feature type="coiled-coil region" evidence="1">
    <location>
        <begin position="74"/>
        <end position="182"/>
    </location>
</feature>
<protein>
    <submittedName>
        <fullName evidence="2">Uncharacterized protein</fullName>
    </submittedName>
</protein>
<dbReference type="Proteomes" id="UP000769528">
    <property type="component" value="Unassembled WGS sequence"/>
</dbReference>
<feature type="coiled-coil region" evidence="1">
    <location>
        <begin position="347"/>
        <end position="381"/>
    </location>
</feature>
<dbReference type="EMBL" id="JAEUBF010001293">
    <property type="protein sequence ID" value="KAH3671174.1"/>
    <property type="molecule type" value="Genomic_DNA"/>
</dbReference>
<keyword evidence="3" id="KW-1185">Reference proteome</keyword>
<organism evidence="2 3">
    <name type="scientific">Wickerhamomyces mucosus</name>
    <dbReference type="NCBI Taxonomy" id="1378264"/>
    <lineage>
        <taxon>Eukaryota</taxon>
        <taxon>Fungi</taxon>
        <taxon>Dikarya</taxon>
        <taxon>Ascomycota</taxon>
        <taxon>Saccharomycotina</taxon>
        <taxon>Saccharomycetes</taxon>
        <taxon>Phaffomycetales</taxon>
        <taxon>Wickerhamomycetaceae</taxon>
        <taxon>Wickerhamomyces</taxon>
    </lineage>
</organism>
<dbReference type="AlphaFoldDB" id="A0A9P8PH65"/>
<evidence type="ECO:0000313" key="3">
    <source>
        <dbReference type="Proteomes" id="UP000769528"/>
    </source>
</evidence>
<keyword evidence="1" id="KW-0175">Coiled coil</keyword>
<dbReference type="OrthoDB" id="312015at2759"/>
<reference evidence="2" key="2">
    <citation type="submission" date="2021-01" db="EMBL/GenBank/DDBJ databases">
        <authorList>
            <person name="Schikora-Tamarit M.A."/>
        </authorList>
    </citation>
    <scope>NUCLEOTIDE SEQUENCE</scope>
    <source>
        <strain evidence="2">CBS6341</strain>
    </source>
</reference>
<accession>A0A9P8PH65</accession>
<proteinExistence type="predicted"/>
<gene>
    <name evidence="2" type="ORF">WICMUC_004770</name>
</gene>
<comment type="caution">
    <text evidence="2">The sequence shown here is derived from an EMBL/GenBank/DDBJ whole genome shotgun (WGS) entry which is preliminary data.</text>
</comment>
<evidence type="ECO:0000256" key="1">
    <source>
        <dbReference type="SAM" id="Coils"/>
    </source>
</evidence>